<name>A0ABD5WSW5_9EURY</name>
<dbReference type="Proteomes" id="UP001596407">
    <property type="component" value="Unassembled WGS sequence"/>
</dbReference>
<dbReference type="AlphaFoldDB" id="A0ABD5WSW5"/>
<evidence type="ECO:0000313" key="2">
    <source>
        <dbReference type="EMBL" id="MFC7082268.1"/>
    </source>
</evidence>
<dbReference type="InterPro" id="IPR013087">
    <property type="entry name" value="Znf_C2H2_type"/>
</dbReference>
<keyword evidence="3" id="KW-1185">Reference proteome</keyword>
<dbReference type="RefSeq" id="WP_382210300.1">
    <property type="nucleotide sequence ID" value="NZ_JBHSZH010000005.1"/>
</dbReference>
<gene>
    <name evidence="2" type="ORF">ACFQJ6_21465</name>
</gene>
<dbReference type="EMBL" id="JBHSZH010000005">
    <property type="protein sequence ID" value="MFC7082268.1"/>
    <property type="molecule type" value="Genomic_DNA"/>
</dbReference>
<sequence length="67" mass="7384">MEECDYCGASFDGETAYLEHLGDEHGNELGRIEQRRVAALESDDGGSNAATYGGALVRWRSEACWRT</sequence>
<evidence type="ECO:0000259" key="1">
    <source>
        <dbReference type="PROSITE" id="PS00028"/>
    </source>
</evidence>
<comment type="caution">
    <text evidence="2">The sequence shown here is derived from an EMBL/GenBank/DDBJ whole genome shotgun (WGS) entry which is preliminary data.</text>
</comment>
<reference evidence="2 3" key="1">
    <citation type="journal article" date="2019" name="Int. J. Syst. Evol. Microbiol.">
        <title>The Global Catalogue of Microorganisms (GCM) 10K type strain sequencing project: providing services to taxonomists for standard genome sequencing and annotation.</title>
        <authorList>
            <consortium name="The Broad Institute Genomics Platform"/>
            <consortium name="The Broad Institute Genome Sequencing Center for Infectious Disease"/>
            <person name="Wu L."/>
            <person name="Ma J."/>
        </authorList>
    </citation>
    <scope>NUCLEOTIDE SEQUENCE [LARGE SCALE GENOMIC DNA]</scope>
    <source>
        <strain evidence="2 3">DT72</strain>
    </source>
</reference>
<accession>A0ABD5WSW5</accession>
<proteinExistence type="predicted"/>
<organism evidence="2 3">
    <name type="scientific">Halorussus caseinilyticus</name>
    <dbReference type="NCBI Taxonomy" id="3034025"/>
    <lineage>
        <taxon>Archaea</taxon>
        <taxon>Methanobacteriati</taxon>
        <taxon>Methanobacteriota</taxon>
        <taxon>Stenosarchaea group</taxon>
        <taxon>Halobacteria</taxon>
        <taxon>Halobacteriales</taxon>
        <taxon>Haladaptataceae</taxon>
        <taxon>Halorussus</taxon>
    </lineage>
</organism>
<feature type="domain" description="C2H2-type" evidence="1">
    <location>
        <begin position="4"/>
        <end position="25"/>
    </location>
</feature>
<dbReference type="PROSITE" id="PS00028">
    <property type="entry name" value="ZINC_FINGER_C2H2_1"/>
    <property type="match status" value="1"/>
</dbReference>
<evidence type="ECO:0000313" key="3">
    <source>
        <dbReference type="Proteomes" id="UP001596407"/>
    </source>
</evidence>
<protein>
    <recommendedName>
        <fullName evidence="1">C2H2-type domain-containing protein</fullName>
    </recommendedName>
</protein>